<dbReference type="InterPro" id="IPR039421">
    <property type="entry name" value="Type_1_exporter"/>
</dbReference>
<keyword evidence="2" id="KW-0813">Transport</keyword>
<protein>
    <submittedName>
        <fullName evidence="13">Thiol reductant ABC exporter subunit CydD</fullName>
    </submittedName>
</protein>
<organism evidence="13 14">
    <name type="scientific">Acidihalobacter aeolianus</name>
    <dbReference type="NCBI Taxonomy" id="2792603"/>
    <lineage>
        <taxon>Bacteria</taxon>
        <taxon>Pseudomonadati</taxon>
        <taxon>Pseudomonadota</taxon>
        <taxon>Gammaproteobacteria</taxon>
        <taxon>Chromatiales</taxon>
        <taxon>Ectothiorhodospiraceae</taxon>
        <taxon>Acidihalobacter</taxon>
    </lineage>
</organism>
<dbReference type="EMBL" id="CP017448">
    <property type="protein sequence ID" value="AOV17111.1"/>
    <property type="molecule type" value="Genomic_DNA"/>
</dbReference>
<dbReference type="PANTHER" id="PTHR24221:SF590">
    <property type="entry name" value="COMPONENT LINKED WITH THE ASSEMBLY OF CYTOCHROME' TRANSPORT TRANSMEMBRANE ATP-BINDING PROTEIN ABC TRANSPORTER CYDD-RELATED"/>
    <property type="match status" value="1"/>
</dbReference>
<feature type="transmembrane region" description="Helical" evidence="10">
    <location>
        <begin position="252"/>
        <end position="280"/>
    </location>
</feature>
<dbReference type="PROSITE" id="PS50929">
    <property type="entry name" value="ABC_TM1F"/>
    <property type="match status" value="1"/>
</dbReference>
<keyword evidence="8 10" id="KW-1133">Transmembrane helix</keyword>
<dbReference type="PROSITE" id="PS00211">
    <property type="entry name" value="ABC_TRANSPORTER_1"/>
    <property type="match status" value="1"/>
</dbReference>
<dbReference type="FunFam" id="3.40.50.300:FF:001001">
    <property type="entry name" value="Multidrug ABC transporter ATP-binding protein"/>
    <property type="match status" value="1"/>
</dbReference>
<dbReference type="GO" id="GO:0005524">
    <property type="term" value="F:ATP binding"/>
    <property type="evidence" value="ECO:0007669"/>
    <property type="project" value="UniProtKB-KW"/>
</dbReference>
<feature type="transmembrane region" description="Helical" evidence="10">
    <location>
        <begin position="65"/>
        <end position="85"/>
    </location>
</feature>
<evidence type="ECO:0000256" key="10">
    <source>
        <dbReference type="SAM" id="Phobius"/>
    </source>
</evidence>
<keyword evidence="6" id="KW-0547">Nucleotide-binding</keyword>
<dbReference type="CDD" id="cd18584">
    <property type="entry name" value="ABC_6TM_AarD_CydD"/>
    <property type="match status" value="1"/>
</dbReference>
<keyword evidence="4" id="KW-0997">Cell inner membrane</keyword>
<dbReference type="Gene3D" id="3.40.50.300">
    <property type="entry name" value="P-loop containing nucleotide triphosphate hydrolases"/>
    <property type="match status" value="1"/>
</dbReference>
<dbReference type="GO" id="GO:0140359">
    <property type="term" value="F:ABC-type transporter activity"/>
    <property type="evidence" value="ECO:0007669"/>
    <property type="project" value="InterPro"/>
</dbReference>
<evidence type="ECO:0000259" key="11">
    <source>
        <dbReference type="PROSITE" id="PS50893"/>
    </source>
</evidence>
<evidence type="ECO:0000256" key="4">
    <source>
        <dbReference type="ARBA" id="ARBA00022519"/>
    </source>
</evidence>
<dbReference type="InterPro" id="IPR036640">
    <property type="entry name" value="ABC1_TM_sf"/>
</dbReference>
<evidence type="ECO:0000259" key="12">
    <source>
        <dbReference type="PROSITE" id="PS50929"/>
    </source>
</evidence>
<keyword evidence="14" id="KW-1185">Reference proteome</keyword>
<dbReference type="PROSITE" id="PS50893">
    <property type="entry name" value="ABC_TRANSPORTER_2"/>
    <property type="match status" value="1"/>
</dbReference>
<keyword evidence="9 10" id="KW-0472">Membrane</keyword>
<dbReference type="Pfam" id="PF00005">
    <property type="entry name" value="ABC_tran"/>
    <property type="match status" value="1"/>
</dbReference>
<dbReference type="InterPro" id="IPR027417">
    <property type="entry name" value="P-loop_NTPase"/>
</dbReference>
<dbReference type="GO" id="GO:0005886">
    <property type="term" value="C:plasma membrane"/>
    <property type="evidence" value="ECO:0007669"/>
    <property type="project" value="UniProtKB-SubCell"/>
</dbReference>
<keyword evidence="7" id="KW-0067">ATP-binding</keyword>
<feature type="transmembrane region" description="Helical" evidence="10">
    <location>
        <begin position="286"/>
        <end position="303"/>
    </location>
</feature>
<feature type="transmembrane region" description="Helical" evidence="10">
    <location>
        <begin position="31"/>
        <end position="53"/>
    </location>
</feature>
<feature type="domain" description="ABC transporter" evidence="11">
    <location>
        <begin position="352"/>
        <end position="586"/>
    </location>
</feature>
<keyword evidence="5 10" id="KW-0812">Transmembrane</keyword>
<dbReference type="GO" id="GO:0016887">
    <property type="term" value="F:ATP hydrolysis activity"/>
    <property type="evidence" value="ECO:0007669"/>
    <property type="project" value="InterPro"/>
</dbReference>
<dbReference type="InterPro" id="IPR017871">
    <property type="entry name" value="ABC_transporter-like_CS"/>
</dbReference>
<dbReference type="SMART" id="SM00382">
    <property type="entry name" value="AAA"/>
    <property type="match status" value="1"/>
</dbReference>
<accession>A0A1D8K812</accession>
<evidence type="ECO:0000256" key="2">
    <source>
        <dbReference type="ARBA" id="ARBA00022448"/>
    </source>
</evidence>
<dbReference type="KEGG" id="aaeo:BJI67_08615"/>
<dbReference type="InterPro" id="IPR014216">
    <property type="entry name" value="ABC_transptr_CydD"/>
</dbReference>
<dbReference type="InterPro" id="IPR011527">
    <property type="entry name" value="ABC1_TM_dom"/>
</dbReference>
<dbReference type="Gene3D" id="1.20.1560.10">
    <property type="entry name" value="ABC transporter type 1, transmembrane domain"/>
    <property type="match status" value="1"/>
</dbReference>
<dbReference type="Pfam" id="PF00664">
    <property type="entry name" value="ABC_membrane"/>
    <property type="match status" value="1"/>
</dbReference>
<dbReference type="InterPro" id="IPR003439">
    <property type="entry name" value="ABC_transporter-like_ATP-bd"/>
</dbReference>
<feature type="transmembrane region" description="Helical" evidence="10">
    <location>
        <begin position="170"/>
        <end position="190"/>
    </location>
</feature>
<dbReference type="RefSeq" id="WP_070072682.1">
    <property type="nucleotide sequence ID" value="NZ_CP017448.1"/>
</dbReference>
<evidence type="ECO:0000313" key="13">
    <source>
        <dbReference type="EMBL" id="AOV17111.1"/>
    </source>
</evidence>
<evidence type="ECO:0000256" key="5">
    <source>
        <dbReference type="ARBA" id="ARBA00022692"/>
    </source>
</evidence>
<evidence type="ECO:0000256" key="8">
    <source>
        <dbReference type="ARBA" id="ARBA00022989"/>
    </source>
</evidence>
<gene>
    <name evidence="13" type="ORF">BJI67_08615</name>
</gene>
<dbReference type="NCBIfam" id="TIGR02857">
    <property type="entry name" value="CydD"/>
    <property type="match status" value="1"/>
</dbReference>
<evidence type="ECO:0000256" key="3">
    <source>
        <dbReference type="ARBA" id="ARBA00022475"/>
    </source>
</evidence>
<proteinExistence type="predicted"/>
<dbReference type="AlphaFoldDB" id="A0A1D8K812"/>
<evidence type="ECO:0000256" key="1">
    <source>
        <dbReference type="ARBA" id="ARBA00004651"/>
    </source>
</evidence>
<feature type="domain" description="ABC transmembrane type-1" evidence="12">
    <location>
        <begin position="35"/>
        <end position="315"/>
    </location>
</feature>
<keyword evidence="3" id="KW-1003">Cell membrane</keyword>
<dbReference type="SUPFAM" id="SSF90123">
    <property type="entry name" value="ABC transporter transmembrane region"/>
    <property type="match status" value="1"/>
</dbReference>
<dbReference type="Proteomes" id="UP000095342">
    <property type="component" value="Chromosome"/>
</dbReference>
<sequence>MTDAQAPRSREAGKAIDRWLRSHAAQVRLPVSLNAAIGLFGGLLIVLQAWLLARVVDALAIRGQALESVATLLAGMLGVFALRALTAVASERTAFAVAARIKPAMRDMLYAQIEALGPAWTRSQRSGELANTLVDGVESLEKYYALYLPQSALAALVPLSILVFVFPADWLSGLIMLITAPLIPAFMILIGKGAERLNQRQWRRLARMSAHFLDMIEGLTTLKLFNASRAESEIIARISDEYRKSTMAVLRVAFLSSLVLEFLATLSIAMVAVFIGFRLLFGDIHYLPGLFVLLLAPEFYLPLRNMGTQYHARMEAIGAAERMVELMETRPSTVSPAGGSYTVLPPEQPVALRFAAVDFAYTSDTPVLHGLDFALQAGERLAVVGPSGAGKSTLIQLVLGFLHPTGGNILVNGIPLDEIDPQAWLRRLAWVPQKPTLFHGSVLDNIRLGDIEADMDRIREAAANAHADDFIRDLPQGYGTLLGDRGQGLSGGQIQRIALARAFLKNAPLLVLDEPTASLDPDSERLVTAAVERLAQGRTVLSIAHRLDTVRRADRILVMNAGRLAESGSHDELMRIDGLYADLCRAYRGAAA</sequence>
<name>A0A1D8K812_9GAMM</name>
<evidence type="ECO:0000256" key="6">
    <source>
        <dbReference type="ARBA" id="ARBA00022741"/>
    </source>
</evidence>
<evidence type="ECO:0000313" key="14">
    <source>
        <dbReference type="Proteomes" id="UP000095342"/>
    </source>
</evidence>
<reference evidence="13 14" key="1">
    <citation type="submission" date="2016-09" db="EMBL/GenBank/DDBJ databases">
        <title>Acidihalobacter prosperus V6 (DSM14174).</title>
        <authorList>
            <person name="Khaleque H.N."/>
            <person name="Ramsay J.P."/>
            <person name="Murphy R.J.T."/>
            <person name="Kaksonen A.H."/>
            <person name="Boxall N.J."/>
            <person name="Watkin E.L.J."/>
        </authorList>
    </citation>
    <scope>NUCLEOTIDE SEQUENCE [LARGE SCALE GENOMIC DNA]</scope>
    <source>
        <strain evidence="13 14">V6</strain>
    </source>
</reference>
<evidence type="ECO:0000256" key="7">
    <source>
        <dbReference type="ARBA" id="ARBA00022840"/>
    </source>
</evidence>
<dbReference type="InterPro" id="IPR003593">
    <property type="entry name" value="AAA+_ATPase"/>
</dbReference>
<feature type="transmembrane region" description="Helical" evidence="10">
    <location>
        <begin position="144"/>
        <end position="164"/>
    </location>
</feature>
<dbReference type="SUPFAM" id="SSF52540">
    <property type="entry name" value="P-loop containing nucleoside triphosphate hydrolases"/>
    <property type="match status" value="1"/>
</dbReference>
<evidence type="ECO:0000256" key="9">
    <source>
        <dbReference type="ARBA" id="ARBA00023136"/>
    </source>
</evidence>
<dbReference type="PANTHER" id="PTHR24221">
    <property type="entry name" value="ATP-BINDING CASSETTE SUB-FAMILY B"/>
    <property type="match status" value="1"/>
</dbReference>
<comment type="subcellular location">
    <subcellularLocation>
        <location evidence="1">Cell membrane</location>
        <topology evidence="1">Multi-pass membrane protein</topology>
    </subcellularLocation>
</comment>
<dbReference type="GO" id="GO:0042883">
    <property type="term" value="P:cysteine transport"/>
    <property type="evidence" value="ECO:0007669"/>
    <property type="project" value="InterPro"/>
</dbReference>